<accession>A0A1G6LLX3</accession>
<evidence type="ECO:0000256" key="4">
    <source>
        <dbReference type="ARBA" id="ARBA00022692"/>
    </source>
</evidence>
<dbReference type="InterPro" id="IPR002524">
    <property type="entry name" value="Cation_efflux"/>
</dbReference>
<feature type="transmembrane region" description="Helical" evidence="8">
    <location>
        <begin position="152"/>
        <end position="172"/>
    </location>
</feature>
<evidence type="ECO:0000256" key="8">
    <source>
        <dbReference type="SAM" id="Phobius"/>
    </source>
</evidence>
<dbReference type="InterPro" id="IPR027469">
    <property type="entry name" value="Cation_efflux_TMD_sf"/>
</dbReference>
<evidence type="ECO:0000256" key="1">
    <source>
        <dbReference type="ARBA" id="ARBA00004141"/>
    </source>
</evidence>
<evidence type="ECO:0000256" key="5">
    <source>
        <dbReference type="ARBA" id="ARBA00022989"/>
    </source>
</evidence>
<feature type="region of interest" description="Disordered" evidence="7">
    <location>
        <begin position="1"/>
        <end position="46"/>
    </location>
</feature>
<name>A0A1G6LLX3_9ACTN</name>
<feature type="domain" description="Cation efflux protein transmembrane" evidence="9">
    <location>
        <begin position="55"/>
        <end position="247"/>
    </location>
</feature>
<dbReference type="Pfam" id="PF01545">
    <property type="entry name" value="Cation_efflux"/>
    <property type="match status" value="1"/>
</dbReference>
<gene>
    <name evidence="10" type="ORF">SAMN04487824_11519</name>
</gene>
<keyword evidence="6 8" id="KW-0472">Membrane</keyword>
<evidence type="ECO:0000259" key="9">
    <source>
        <dbReference type="Pfam" id="PF01545"/>
    </source>
</evidence>
<evidence type="ECO:0000256" key="3">
    <source>
        <dbReference type="ARBA" id="ARBA00022448"/>
    </source>
</evidence>
<evidence type="ECO:0000256" key="7">
    <source>
        <dbReference type="SAM" id="MobiDB-lite"/>
    </source>
</evidence>
<evidence type="ECO:0000256" key="2">
    <source>
        <dbReference type="ARBA" id="ARBA00008114"/>
    </source>
</evidence>
<dbReference type="InterPro" id="IPR058533">
    <property type="entry name" value="Cation_efflux_TM"/>
</dbReference>
<dbReference type="GO" id="GO:0008324">
    <property type="term" value="F:monoatomic cation transmembrane transporter activity"/>
    <property type="evidence" value="ECO:0007669"/>
    <property type="project" value="InterPro"/>
</dbReference>
<evidence type="ECO:0000313" key="11">
    <source>
        <dbReference type="Proteomes" id="UP000198528"/>
    </source>
</evidence>
<dbReference type="Gene3D" id="1.20.1510.10">
    <property type="entry name" value="Cation efflux protein transmembrane domain"/>
    <property type="match status" value="1"/>
</dbReference>
<keyword evidence="4 8" id="KW-0812">Transmembrane</keyword>
<sequence>MEEGSDIMSTRDDEQQTQARQQAPMGERDAATVAATPGADPSTRGREATIVRTSVLGIGANVLLAAFKAVVGMLTHSIAVTMDAVNNLSDAMSSVITIVGTKLAGKAPDKKHPLGYGRVEYLSATIISIIVLYVGVSSLIESVKGIVAPQTPSYTPTSLVIIAAAVVVKLVLGRHVKATGERVGSDSLVASGADALFDAVLSASTLAAAAVFIATGFAIEAWVGAAISVVIVKSGLDMLRETLSQILGERADAELAQEVRRIVSADPDANGAYDLVLHSYGPEQLVGSVHTEVADTMHADRIDEMTRRIQHAVYAGTNGRVILAAVGIYSRNTSDDVAVRMRSKVTRMVMAHDGVIQMHGFHVDEKNRLLDFDVILDFALPDRQATYRQIVSEVQAAYPDYKVNVALDVDAAD</sequence>
<organism evidence="10 11">
    <name type="scientific">Parafannyhessea umbonata</name>
    <dbReference type="NCBI Taxonomy" id="604330"/>
    <lineage>
        <taxon>Bacteria</taxon>
        <taxon>Bacillati</taxon>
        <taxon>Actinomycetota</taxon>
        <taxon>Coriobacteriia</taxon>
        <taxon>Coriobacteriales</taxon>
        <taxon>Atopobiaceae</taxon>
        <taxon>Parafannyhessea</taxon>
    </lineage>
</organism>
<protein>
    <submittedName>
        <fullName evidence="10">Cation diffusion facilitator family transporter</fullName>
    </submittedName>
</protein>
<comment type="subcellular location">
    <subcellularLocation>
        <location evidence="1">Membrane</location>
        <topology evidence="1">Multi-pass membrane protein</topology>
    </subcellularLocation>
</comment>
<dbReference type="EMBL" id="FMZL01000015">
    <property type="protein sequence ID" value="SDC44201.1"/>
    <property type="molecule type" value="Genomic_DNA"/>
</dbReference>
<dbReference type="STRING" id="604330.SAMN04489857_1300"/>
<dbReference type="Proteomes" id="UP000198528">
    <property type="component" value="Unassembled WGS sequence"/>
</dbReference>
<dbReference type="NCBIfam" id="TIGR01297">
    <property type="entry name" value="CDF"/>
    <property type="match status" value="1"/>
</dbReference>
<feature type="transmembrane region" description="Helical" evidence="8">
    <location>
        <begin position="206"/>
        <end position="232"/>
    </location>
</feature>
<proteinExistence type="inferred from homology"/>
<feature type="transmembrane region" description="Helical" evidence="8">
    <location>
        <begin position="54"/>
        <end position="79"/>
    </location>
</feature>
<dbReference type="PANTHER" id="PTHR43840">
    <property type="entry name" value="MITOCHONDRIAL METAL TRANSPORTER 1-RELATED"/>
    <property type="match status" value="1"/>
</dbReference>
<reference evidence="11" key="1">
    <citation type="submission" date="2016-10" db="EMBL/GenBank/DDBJ databases">
        <authorList>
            <person name="Varghese N."/>
            <person name="Submissions S."/>
        </authorList>
    </citation>
    <scope>NUCLEOTIDE SEQUENCE [LARGE SCALE GENOMIC DNA]</scope>
    <source>
        <strain evidence="11">DSM 22619</strain>
    </source>
</reference>
<comment type="similarity">
    <text evidence="2">Belongs to the cation diffusion facilitator (CDF) transporter (TC 2.A.4) family.</text>
</comment>
<dbReference type="InterPro" id="IPR036837">
    <property type="entry name" value="Cation_efflux_CTD_sf"/>
</dbReference>
<dbReference type="SUPFAM" id="SSF160240">
    <property type="entry name" value="Cation efflux protein cytoplasmic domain-like"/>
    <property type="match status" value="1"/>
</dbReference>
<keyword evidence="11" id="KW-1185">Reference proteome</keyword>
<dbReference type="InterPro" id="IPR050291">
    <property type="entry name" value="CDF_Transporter"/>
</dbReference>
<keyword evidence="5 8" id="KW-1133">Transmembrane helix</keyword>
<dbReference type="PANTHER" id="PTHR43840:SF50">
    <property type="entry name" value="MANGANESE EFFLUX SYSTEM PROTEIN MNES"/>
    <property type="match status" value="1"/>
</dbReference>
<dbReference type="AlphaFoldDB" id="A0A1G6LLX3"/>
<dbReference type="SUPFAM" id="SSF161111">
    <property type="entry name" value="Cation efflux protein transmembrane domain-like"/>
    <property type="match status" value="1"/>
</dbReference>
<evidence type="ECO:0000256" key="6">
    <source>
        <dbReference type="ARBA" id="ARBA00023136"/>
    </source>
</evidence>
<keyword evidence="3" id="KW-0813">Transport</keyword>
<feature type="transmembrane region" description="Helical" evidence="8">
    <location>
        <begin position="121"/>
        <end position="140"/>
    </location>
</feature>
<dbReference type="GO" id="GO:0016020">
    <property type="term" value="C:membrane"/>
    <property type="evidence" value="ECO:0007669"/>
    <property type="project" value="UniProtKB-SubCell"/>
</dbReference>
<evidence type="ECO:0000313" key="10">
    <source>
        <dbReference type="EMBL" id="SDC44201.1"/>
    </source>
</evidence>